<organism evidence="3 4">
    <name type="scientific">Acerihabitans arboris</name>
    <dbReference type="NCBI Taxonomy" id="2691583"/>
    <lineage>
        <taxon>Bacteria</taxon>
        <taxon>Pseudomonadati</taxon>
        <taxon>Pseudomonadota</taxon>
        <taxon>Gammaproteobacteria</taxon>
        <taxon>Enterobacterales</taxon>
        <taxon>Pectobacteriaceae</taxon>
        <taxon>Acerihabitans</taxon>
    </lineage>
</organism>
<feature type="compositionally biased region" description="Basic residues" evidence="1">
    <location>
        <begin position="32"/>
        <end position="52"/>
    </location>
</feature>
<feature type="region of interest" description="Disordered" evidence="1">
    <location>
        <begin position="23"/>
        <end position="64"/>
    </location>
</feature>
<evidence type="ECO:0000313" key="4">
    <source>
        <dbReference type="Proteomes" id="UP000461443"/>
    </source>
</evidence>
<dbReference type="AlphaFoldDB" id="A0A845STW6"/>
<proteinExistence type="predicted"/>
<dbReference type="Proteomes" id="UP000461443">
    <property type="component" value="Unassembled WGS sequence"/>
</dbReference>
<feature type="chain" id="PRO_5032600584" evidence="2">
    <location>
        <begin position="26"/>
        <end position="64"/>
    </location>
</feature>
<feature type="signal peptide" evidence="2">
    <location>
        <begin position="1"/>
        <end position="25"/>
    </location>
</feature>
<sequence>MKKLIIAIITLALSLPFASLSYAHAGDDHHPEKTHKTHRHHRVVKHHVKKPAPHNAEPHVGSNR</sequence>
<protein>
    <submittedName>
        <fullName evidence="3">Uncharacterized protein</fullName>
    </submittedName>
</protein>
<keyword evidence="2" id="KW-0732">Signal</keyword>
<keyword evidence="4" id="KW-1185">Reference proteome</keyword>
<accession>A0A845STW6</accession>
<name>A0A845STW6_9GAMM</name>
<reference evidence="3 4" key="2">
    <citation type="submission" date="2020-02" db="EMBL/GenBank/DDBJ databases">
        <title>The new genus of Enterobacteriales.</title>
        <authorList>
            <person name="Kim I.S."/>
        </authorList>
    </citation>
    <scope>NUCLEOTIDE SEQUENCE [LARGE SCALE GENOMIC DNA]</scope>
    <source>
        <strain evidence="3 4">SAP-6</strain>
    </source>
</reference>
<dbReference type="EMBL" id="WUBS01000025">
    <property type="protein sequence ID" value="NDL65911.1"/>
    <property type="molecule type" value="Genomic_DNA"/>
</dbReference>
<dbReference type="RefSeq" id="WP_162368623.1">
    <property type="nucleotide sequence ID" value="NZ_WUBS01000025.1"/>
</dbReference>
<evidence type="ECO:0000256" key="2">
    <source>
        <dbReference type="SAM" id="SignalP"/>
    </source>
</evidence>
<reference evidence="3 4" key="1">
    <citation type="submission" date="2019-12" db="EMBL/GenBank/DDBJ databases">
        <authorList>
            <person name="Lee S.D."/>
        </authorList>
    </citation>
    <scope>NUCLEOTIDE SEQUENCE [LARGE SCALE GENOMIC DNA]</scope>
    <source>
        <strain evidence="3 4">SAP-6</strain>
    </source>
</reference>
<comment type="caution">
    <text evidence="3">The sequence shown here is derived from an EMBL/GenBank/DDBJ whole genome shotgun (WGS) entry which is preliminary data.</text>
</comment>
<evidence type="ECO:0000313" key="3">
    <source>
        <dbReference type="EMBL" id="NDL65911.1"/>
    </source>
</evidence>
<evidence type="ECO:0000256" key="1">
    <source>
        <dbReference type="SAM" id="MobiDB-lite"/>
    </source>
</evidence>
<gene>
    <name evidence="3" type="ORF">GRH90_24575</name>
</gene>